<dbReference type="NCBIfam" id="TIGR01979">
    <property type="entry name" value="sufS"/>
    <property type="match status" value="1"/>
</dbReference>
<dbReference type="EMBL" id="QGHD01000014">
    <property type="protein sequence ID" value="PWK98203.1"/>
    <property type="molecule type" value="Genomic_DNA"/>
</dbReference>
<comment type="function">
    <text evidence="2 8">Catalyzes the removal of elemental sulfur and selenium atoms from L-cysteine, L-cystine, L-selenocysteine, and L-selenocystine to produce L-alanine.</text>
</comment>
<reference evidence="10 11" key="1">
    <citation type="submission" date="2018-05" db="EMBL/GenBank/DDBJ databases">
        <title>Animal gut microbial communities from fecal samples from Wisconsin, USA.</title>
        <authorList>
            <person name="Neumann A."/>
        </authorList>
    </citation>
    <scope>NUCLEOTIDE SEQUENCE [LARGE SCALE GENOMIC DNA]</scope>
    <source>
        <strain evidence="10 11">UWS4</strain>
    </source>
</reference>
<accession>A0ABX5LN44</accession>
<feature type="domain" description="Aminotransferase class V" evidence="9">
    <location>
        <begin position="27"/>
        <end position="398"/>
    </location>
</feature>
<evidence type="ECO:0000256" key="7">
    <source>
        <dbReference type="RuleBase" id="RU004504"/>
    </source>
</evidence>
<dbReference type="InterPro" id="IPR015421">
    <property type="entry name" value="PyrdxlP-dep_Trfase_major"/>
</dbReference>
<dbReference type="Gene3D" id="3.90.1150.10">
    <property type="entry name" value="Aspartate Aminotransferase, domain 1"/>
    <property type="match status" value="1"/>
</dbReference>
<evidence type="ECO:0000256" key="5">
    <source>
        <dbReference type="ARBA" id="ARBA00022898"/>
    </source>
</evidence>
<dbReference type="PANTHER" id="PTHR43586">
    <property type="entry name" value="CYSTEINE DESULFURASE"/>
    <property type="match status" value="1"/>
</dbReference>
<dbReference type="InterPro" id="IPR015422">
    <property type="entry name" value="PyrdxlP-dep_Trfase_small"/>
</dbReference>
<keyword evidence="4 8" id="KW-0808">Transferase</keyword>
<comment type="caution">
    <text evidence="10">The sequence shown here is derived from an EMBL/GenBank/DDBJ whole genome shotgun (WGS) entry which is preliminary data.</text>
</comment>
<evidence type="ECO:0000313" key="10">
    <source>
        <dbReference type="EMBL" id="PWK98203.1"/>
    </source>
</evidence>
<dbReference type="InterPro" id="IPR020578">
    <property type="entry name" value="Aminotrans_V_PyrdxlP_BS"/>
</dbReference>
<keyword evidence="10" id="KW-0456">Lyase</keyword>
<evidence type="ECO:0000259" key="9">
    <source>
        <dbReference type="Pfam" id="PF00266"/>
    </source>
</evidence>
<protein>
    <recommendedName>
        <fullName evidence="8">Cysteine desulfurase</fullName>
        <ecNumber evidence="8">2.8.1.7</ecNumber>
    </recommendedName>
</protein>
<evidence type="ECO:0000256" key="8">
    <source>
        <dbReference type="RuleBase" id="RU004506"/>
    </source>
</evidence>
<evidence type="ECO:0000256" key="4">
    <source>
        <dbReference type="ARBA" id="ARBA00022679"/>
    </source>
</evidence>
<sequence>MNYPIDEIRSQFPVLALHDHDAKPFAFLDSTATTQKPEFVIDAMDNFYRKHYSSIKRGVYSMTAQTTDAYESARKKVAKFINAQSENEIVFTRGTTASINLCAWSYGRKFLKDGDEIVISALEHHANIVSWQLIAEERRAKLKVIPVADDGDLILEKIPELIVKGKTKIVAFAQISNTIGTENPVKEIVKIVRGIDPEIKILVDAAQSAPHKKIDVQDLDCDFLAFSGHKMYGPTGIGVLYGKYEILESMPPLQGGGEMIDQVTFEKTTFALPPDRFEAGTPPIAEVIGLGAAVDWINRTGIEAISDYEQEILHYAESKLKEIPGLHILGNPKHRGSLLSFTLDAAHPHDAATLLDEDGIAVRSGHHCAQPVMQRFGVPATIRASFGAYTEKWEIDRLVEGLLRVNRIFG</sequence>
<keyword evidence="11" id="KW-1185">Reference proteome</keyword>
<dbReference type="GO" id="GO:0016829">
    <property type="term" value="F:lyase activity"/>
    <property type="evidence" value="ECO:0007669"/>
    <property type="project" value="UniProtKB-KW"/>
</dbReference>
<keyword evidence="5 8" id="KW-0663">Pyridoxal phosphate</keyword>
<evidence type="ECO:0000256" key="1">
    <source>
        <dbReference type="ARBA" id="ARBA00001933"/>
    </source>
</evidence>
<dbReference type="PANTHER" id="PTHR43586:SF8">
    <property type="entry name" value="CYSTEINE DESULFURASE 1, CHLOROPLASTIC"/>
    <property type="match status" value="1"/>
</dbReference>
<dbReference type="CDD" id="cd06453">
    <property type="entry name" value="SufS_like"/>
    <property type="match status" value="1"/>
</dbReference>
<dbReference type="InterPro" id="IPR010970">
    <property type="entry name" value="Cys_dSase_SufS"/>
</dbReference>
<dbReference type="PROSITE" id="PS00595">
    <property type="entry name" value="AA_TRANSFER_CLASS_5"/>
    <property type="match status" value="1"/>
</dbReference>
<proteinExistence type="inferred from homology"/>
<evidence type="ECO:0000256" key="3">
    <source>
        <dbReference type="ARBA" id="ARBA00010447"/>
    </source>
</evidence>
<dbReference type="Proteomes" id="UP000245523">
    <property type="component" value="Unassembled WGS sequence"/>
</dbReference>
<evidence type="ECO:0000256" key="2">
    <source>
        <dbReference type="ARBA" id="ARBA00002824"/>
    </source>
</evidence>
<name>A0ABX5LN44_9BACT</name>
<dbReference type="SUPFAM" id="SSF53383">
    <property type="entry name" value="PLP-dependent transferases"/>
    <property type="match status" value="1"/>
</dbReference>
<dbReference type="InterPro" id="IPR015424">
    <property type="entry name" value="PyrdxlP-dep_Trfase"/>
</dbReference>
<dbReference type="Pfam" id="PF00266">
    <property type="entry name" value="Aminotran_5"/>
    <property type="match status" value="1"/>
</dbReference>
<organism evidence="10 11">
    <name type="scientific">Hallerella porci</name>
    <dbReference type="NCBI Taxonomy" id="1945871"/>
    <lineage>
        <taxon>Bacteria</taxon>
        <taxon>Pseudomonadati</taxon>
        <taxon>Fibrobacterota</taxon>
        <taxon>Fibrobacteria</taxon>
        <taxon>Fibrobacterales</taxon>
        <taxon>Fibrobacteraceae</taxon>
        <taxon>Hallerella</taxon>
    </lineage>
</organism>
<dbReference type="RefSeq" id="WP_109587518.1">
    <property type="nucleotide sequence ID" value="NZ_QGHD01000014.1"/>
</dbReference>
<gene>
    <name evidence="10" type="ORF">B0H50_11410</name>
</gene>
<dbReference type="Gene3D" id="3.40.640.10">
    <property type="entry name" value="Type I PLP-dependent aspartate aminotransferase-like (Major domain)"/>
    <property type="match status" value="1"/>
</dbReference>
<dbReference type="EC" id="2.8.1.7" evidence="8"/>
<comment type="cofactor">
    <cofactor evidence="1 7">
        <name>pyridoxal 5'-phosphate</name>
        <dbReference type="ChEBI" id="CHEBI:597326"/>
    </cofactor>
</comment>
<dbReference type="PIRSF" id="PIRSF005572">
    <property type="entry name" value="NifS"/>
    <property type="match status" value="1"/>
</dbReference>
<dbReference type="InterPro" id="IPR000192">
    <property type="entry name" value="Aminotrans_V_dom"/>
</dbReference>
<evidence type="ECO:0000256" key="6">
    <source>
        <dbReference type="ARBA" id="ARBA00050776"/>
    </source>
</evidence>
<evidence type="ECO:0000313" key="11">
    <source>
        <dbReference type="Proteomes" id="UP000245523"/>
    </source>
</evidence>
<dbReference type="InterPro" id="IPR016454">
    <property type="entry name" value="Cysteine_dSase"/>
</dbReference>
<comment type="similarity">
    <text evidence="3 8">Belongs to the class-V pyridoxal-phosphate-dependent aminotransferase family. Csd subfamily.</text>
</comment>
<comment type="catalytic activity">
    <reaction evidence="6 8">
        <text>(sulfur carrier)-H + L-cysteine = (sulfur carrier)-SH + L-alanine</text>
        <dbReference type="Rhea" id="RHEA:43892"/>
        <dbReference type="Rhea" id="RHEA-COMP:14737"/>
        <dbReference type="Rhea" id="RHEA-COMP:14739"/>
        <dbReference type="ChEBI" id="CHEBI:29917"/>
        <dbReference type="ChEBI" id="CHEBI:35235"/>
        <dbReference type="ChEBI" id="CHEBI:57972"/>
        <dbReference type="ChEBI" id="CHEBI:64428"/>
        <dbReference type="EC" id="2.8.1.7"/>
    </reaction>
</comment>